<sequence length="37" mass="4274">MTQHPHSNGWLSEFMTENFENSSASHRDADIALRARE</sequence>
<dbReference type="EMBL" id="DS989855">
    <property type="protein sequence ID" value="EDX73961.1"/>
    <property type="molecule type" value="Genomic_DNA"/>
</dbReference>
<evidence type="ECO:0000256" key="1">
    <source>
        <dbReference type="SAM" id="MobiDB-lite"/>
    </source>
</evidence>
<proteinExistence type="predicted"/>
<keyword evidence="3" id="KW-1185">Reference proteome</keyword>
<evidence type="ECO:0000313" key="2">
    <source>
        <dbReference type="EMBL" id="EDX73961.1"/>
    </source>
</evidence>
<dbReference type="Proteomes" id="UP000003835">
    <property type="component" value="Unassembled WGS sequence"/>
</dbReference>
<reference evidence="2 3" key="1">
    <citation type="submission" date="2008-07" db="EMBL/GenBank/DDBJ databases">
        <authorList>
            <person name="Tandeau de Marsac N."/>
            <person name="Ferriera S."/>
            <person name="Johnson J."/>
            <person name="Kravitz S."/>
            <person name="Beeson K."/>
            <person name="Sutton G."/>
            <person name="Rogers Y.-H."/>
            <person name="Friedman R."/>
            <person name="Frazier M."/>
            <person name="Venter J.C."/>
        </authorList>
    </citation>
    <scope>NUCLEOTIDE SEQUENCE [LARGE SCALE GENOMIC DNA]</scope>
    <source>
        <strain evidence="2 3">PCC 7420</strain>
    </source>
</reference>
<feature type="compositionally biased region" description="Basic and acidic residues" evidence="1">
    <location>
        <begin position="25"/>
        <end position="37"/>
    </location>
</feature>
<gene>
    <name evidence="2" type="ORF">MC7420_5841</name>
</gene>
<evidence type="ECO:0000313" key="3">
    <source>
        <dbReference type="Proteomes" id="UP000003835"/>
    </source>
</evidence>
<feature type="region of interest" description="Disordered" evidence="1">
    <location>
        <begin position="18"/>
        <end position="37"/>
    </location>
</feature>
<dbReference type="HOGENOM" id="CLU_3342472_0_0_3"/>
<name>B4VVN6_9CYAN</name>
<protein>
    <submittedName>
        <fullName evidence="2">Uncharacterized protein</fullName>
    </submittedName>
</protein>
<accession>B4VVN6</accession>
<dbReference type="AlphaFoldDB" id="B4VVN6"/>
<organism evidence="2 3">
    <name type="scientific">Coleofasciculus chthonoplastes PCC 7420</name>
    <dbReference type="NCBI Taxonomy" id="118168"/>
    <lineage>
        <taxon>Bacteria</taxon>
        <taxon>Bacillati</taxon>
        <taxon>Cyanobacteriota</taxon>
        <taxon>Cyanophyceae</taxon>
        <taxon>Coleofasciculales</taxon>
        <taxon>Coleofasciculaceae</taxon>
        <taxon>Coleofasciculus</taxon>
    </lineage>
</organism>